<keyword evidence="1" id="KW-0732">Signal</keyword>
<dbReference type="EMBL" id="MKJU01000003">
    <property type="protein sequence ID" value="OHU93219.1"/>
    <property type="molecule type" value="Genomic_DNA"/>
</dbReference>
<organism evidence="2 3">
    <name type="scientific">Pseudoalteromonas amylolytica</name>
    <dbReference type="NCBI Taxonomy" id="1859457"/>
    <lineage>
        <taxon>Bacteria</taxon>
        <taxon>Pseudomonadati</taxon>
        <taxon>Pseudomonadota</taxon>
        <taxon>Gammaproteobacteria</taxon>
        <taxon>Alteromonadales</taxon>
        <taxon>Pseudoalteromonadaceae</taxon>
        <taxon>Pseudoalteromonas</taxon>
    </lineage>
</organism>
<dbReference type="RefSeq" id="WP_070982787.1">
    <property type="nucleotide sequence ID" value="NZ_MKJU01000003.1"/>
</dbReference>
<dbReference type="STRING" id="1859457.BET10_01885"/>
<dbReference type="OrthoDB" id="6289237at2"/>
<feature type="chain" id="PRO_5010362764" evidence="1">
    <location>
        <begin position="20"/>
        <end position="170"/>
    </location>
</feature>
<sequence>MNKLLLAAGILACSSSVFASVIDKTVSVDQEALLLTTADFTPITTVWAGRTVVTGYQALVDVQGAQSALFFDASGEVSARWFASNFSLVTKMSCNGVPVGMSKAYGKRVDGQSTPAQPIITELRKGVEGCTQLKIELSKEGSLSRQFYTRIQDISFSVAVKGFNSPQGAL</sequence>
<name>A0A1S1MWF9_9GAMM</name>
<evidence type="ECO:0000313" key="2">
    <source>
        <dbReference type="EMBL" id="OHU93219.1"/>
    </source>
</evidence>
<comment type="caution">
    <text evidence="2">The sequence shown here is derived from an EMBL/GenBank/DDBJ whole genome shotgun (WGS) entry which is preliminary data.</text>
</comment>
<keyword evidence="3" id="KW-1185">Reference proteome</keyword>
<dbReference type="AlphaFoldDB" id="A0A1S1MWF9"/>
<feature type="signal peptide" evidence="1">
    <location>
        <begin position="1"/>
        <end position="19"/>
    </location>
</feature>
<evidence type="ECO:0000256" key="1">
    <source>
        <dbReference type="SAM" id="SignalP"/>
    </source>
</evidence>
<evidence type="ECO:0000313" key="3">
    <source>
        <dbReference type="Proteomes" id="UP000179786"/>
    </source>
</evidence>
<reference evidence="2 3" key="1">
    <citation type="submission" date="2016-09" db="EMBL/GenBank/DDBJ databases">
        <title>Pseudoalteromonas amylolytica sp. nov., isolated from the surface seawater.</title>
        <authorList>
            <person name="Wu Y.-H."/>
            <person name="Cheng H."/>
            <person name="Jin X.-B."/>
            <person name="Wang C.-S."/>
            <person name="Xu X.-W."/>
        </authorList>
    </citation>
    <scope>NUCLEOTIDE SEQUENCE [LARGE SCALE GENOMIC DNA]</scope>
    <source>
        <strain evidence="2 3">JW1</strain>
    </source>
</reference>
<dbReference type="Proteomes" id="UP000179786">
    <property type="component" value="Unassembled WGS sequence"/>
</dbReference>
<gene>
    <name evidence="2" type="ORF">BET10_01885</name>
</gene>
<protein>
    <submittedName>
        <fullName evidence="2">Uncharacterized protein</fullName>
    </submittedName>
</protein>
<accession>A0A1S1MWF9</accession>
<proteinExistence type="predicted"/>